<accession>A0ABM9PS10</accession>
<dbReference type="SMART" id="SM00382">
    <property type="entry name" value="AAA"/>
    <property type="match status" value="1"/>
</dbReference>
<dbReference type="SUPFAM" id="SSF52540">
    <property type="entry name" value="P-loop containing nucleoside triphosphate hydrolases"/>
    <property type="match status" value="1"/>
</dbReference>
<evidence type="ECO:0000256" key="1">
    <source>
        <dbReference type="ARBA" id="ARBA00004202"/>
    </source>
</evidence>
<dbReference type="GO" id="GO:0005524">
    <property type="term" value="F:ATP binding"/>
    <property type="evidence" value="ECO:0007669"/>
    <property type="project" value="UniProtKB-KW"/>
</dbReference>
<evidence type="ECO:0000313" key="12">
    <source>
        <dbReference type="Proteomes" id="UP001497602"/>
    </source>
</evidence>
<feature type="domain" description="ABC transporter" evidence="10">
    <location>
        <begin position="30"/>
        <end position="270"/>
    </location>
</feature>
<evidence type="ECO:0000259" key="10">
    <source>
        <dbReference type="PROSITE" id="PS50893"/>
    </source>
</evidence>
<gene>
    <name evidence="11" type="ORF">T190115A13A_80183</name>
</gene>
<dbReference type="InterPro" id="IPR051535">
    <property type="entry name" value="Siderophore_ABC-ATPase"/>
</dbReference>
<organism evidence="11 12">
    <name type="scientific">Tenacibaculum vairaonense</name>
    <dbReference type="NCBI Taxonomy" id="3137860"/>
    <lineage>
        <taxon>Bacteria</taxon>
        <taxon>Pseudomonadati</taxon>
        <taxon>Bacteroidota</taxon>
        <taxon>Flavobacteriia</taxon>
        <taxon>Flavobacteriales</taxon>
        <taxon>Flavobacteriaceae</taxon>
        <taxon>Tenacibaculum</taxon>
    </lineage>
</organism>
<sequence>MAIDKETKNLCVILLYKFPIIILKEKHSILHTNNLSIGYQIKKQQHVIASNINLAVKKGSFVALLGKNGIGKSTLLRTLSKVQKPLNGEVFINQKNINSYSYQELATSLSLVLTERLPLSQLTVFELVALGRQPYTNWIDKLTPNHLKKILWAIDQTEIDHLKDKKFYELSDGQLQRVLIARALAQDTEIIILDEPTAHLDIHHTFKVFSLLKKLVKTTQKTIIISTHEINLALQLADEFILLSEQKIFNGTADELINVNAFDNLFPKELISFNKTLKQFVIKNL</sequence>
<name>A0ABM9PS10_9FLAO</name>
<keyword evidence="9" id="KW-0472">Membrane</keyword>
<keyword evidence="5" id="KW-0547">Nucleotide-binding</keyword>
<proteinExistence type="predicted"/>
<dbReference type="CDD" id="cd03214">
    <property type="entry name" value="ABC_Iron-Siderophores_B12_Hemin"/>
    <property type="match status" value="1"/>
</dbReference>
<dbReference type="PANTHER" id="PTHR42771">
    <property type="entry name" value="IRON(3+)-HYDROXAMATE IMPORT ATP-BINDING PROTEIN FHUC"/>
    <property type="match status" value="1"/>
</dbReference>
<dbReference type="EMBL" id="CAXJRC010000045">
    <property type="protein sequence ID" value="CAL2108608.1"/>
    <property type="molecule type" value="Genomic_DNA"/>
</dbReference>
<evidence type="ECO:0000256" key="5">
    <source>
        <dbReference type="ARBA" id="ARBA00022741"/>
    </source>
</evidence>
<dbReference type="InterPro" id="IPR027417">
    <property type="entry name" value="P-loop_NTPase"/>
</dbReference>
<keyword evidence="3" id="KW-1003">Cell membrane</keyword>
<protein>
    <submittedName>
        <fullName evidence="11">Iron complex transport system ATP-binding protein</fullName>
    </submittedName>
</protein>
<keyword evidence="4" id="KW-0410">Iron transport</keyword>
<evidence type="ECO:0000256" key="8">
    <source>
        <dbReference type="ARBA" id="ARBA00023065"/>
    </source>
</evidence>
<dbReference type="PROSITE" id="PS50893">
    <property type="entry name" value="ABC_TRANSPORTER_2"/>
    <property type="match status" value="1"/>
</dbReference>
<keyword evidence="6 11" id="KW-0067">ATP-binding</keyword>
<evidence type="ECO:0000256" key="2">
    <source>
        <dbReference type="ARBA" id="ARBA00022448"/>
    </source>
</evidence>
<dbReference type="PANTHER" id="PTHR42771:SF2">
    <property type="entry name" value="IRON(3+)-HYDROXAMATE IMPORT ATP-BINDING PROTEIN FHUC"/>
    <property type="match status" value="1"/>
</dbReference>
<evidence type="ECO:0000256" key="7">
    <source>
        <dbReference type="ARBA" id="ARBA00023004"/>
    </source>
</evidence>
<dbReference type="Gene3D" id="3.40.50.300">
    <property type="entry name" value="P-loop containing nucleotide triphosphate hydrolases"/>
    <property type="match status" value="1"/>
</dbReference>
<reference evidence="11 12" key="1">
    <citation type="submission" date="2024-05" db="EMBL/GenBank/DDBJ databases">
        <authorList>
            <person name="Duchaud E."/>
        </authorList>
    </citation>
    <scope>NUCLEOTIDE SEQUENCE [LARGE SCALE GENOMIC DNA]</scope>
    <source>
        <strain evidence="11">Ena-SAMPLE-TAB-13-05-2024-13:56:06:370-140305</strain>
    </source>
</reference>
<evidence type="ECO:0000256" key="4">
    <source>
        <dbReference type="ARBA" id="ARBA00022496"/>
    </source>
</evidence>
<comment type="caution">
    <text evidence="11">The sequence shown here is derived from an EMBL/GenBank/DDBJ whole genome shotgun (WGS) entry which is preliminary data.</text>
</comment>
<comment type="subcellular location">
    <subcellularLocation>
        <location evidence="1">Cell membrane</location>
        <topology evidence="1">Peripheral membrane protein</topology>
    </subcellularLocation>
</comment>
<keyword evidence="8" id="KW-0406">Ion transport</keyword>
<evidence type="ECO:0000256" key="3">
    <source>
        <dbReference type="ARBA" id="ARBA00022475"/>
    </source>
</evidence>
<dbReference type="InterPro" id="IPR003439">
    <property type="entry name" value="ABC_transporter-like_ATP-bd"/>
</dbReference>
<evidence type="ECO:0000256" key="9">
    <source>
        <dbReference type="ARBA" id="ARBA00023136"/>
    </source>
</evidence>
<dbReference type="InterPro" id="IPR003593">
    <property type="entry name" value="AAA+_ATPase"/>
</dbReference>
<keyword evidence="7" id="KW-0408">Iron</keyword>
<keyword evidence="12" id="KW-1185">Reference proteome</keyword>
<dbReference type="Proteomes" id="UP001497602">
    <property type="component" value="Unassembled WGS sequence"/>
</dbReference>
<dbReference type="Pfam" id="PF00005">
    <property type="entry name" value="ABC_tran"/>
    <property type="match status" value="1"/>
</dbReference>
<evidence type="ECO:0000256" key="6">
    <source>
        <dbReference type="ARBA" id="ARBA00022840"/>
    </source>
</evidence>
<keyword evidence="2" id="KW-0813">Transport</keyword>
<evidence type="ECO:0000313" key="11">
    <source>
        <dbReference type="EMBL" id="CAL2108608.1"/>
    </source>
</evidence>